<dbReference type="EMBL" id="LBVO01000017">
    <property type="protein sequence ID" value="KKQ89876.1"/>
    <property type="molecule type" value="Genomic_DNA"/>
</dbReference>
<comment type="caution">
    <text evidence="9">The sequence shown here is derived from an EMBL/GenBank/DDBJ whole genome shotgun (WGS) entry which is preliminary data.</text>
</comment>
<dbReference type="InterPro" id="IPR019832">
    <property type="entry name" value="Mn/Fe_SOD_C"/>
</dbReference>
<dbReference type="SUPFAM" id="SSF46609">
    <property type="entry name" value="Fe,Mn superoxide dismutase (SOD), N-terminal domain"/>
    <property type="match status" value="1"/>
</dbReference>
<feature type="binding site" evidence="5">
    <location>
        <position position="171"/>
    </location>
    <ligand>
        <name>Mn(2+)</name>
        <dbReference type="ChEBI" id="CHEBI:29035"/>
    </ligand>
</feature>
<dbReference type="Proteomes" id="UP000033934">
    <property type="component" value="Unassembled WGS sequence"/>
</dbReference>
<evidence type="ECO:0000313" key="10">
    <source>
        <dbReference type="Proteomes" id="UP000033934"/>
    </source>
</evidence>
<sequence>MNNFYTLPDLPFAYNALEPFIDEQTMKVHHDKHHATYVEKLNEALGKISDFTEKPIEEVLKHLEFIPEYLRSTVRNHGGGHANHAFFWQTLAPAGSTKIYDGLAHALDDEFGSFDNFKKQFTTTALNQFGSGWAWLVMDKDKKLSIISTSNQDSPLSQNLTPILNLDVWEHAYYLKYQNRRAEYIENWWHVVNWDKVNGLYSFK</sequence>
<evidence type="ECO:0000259" key="8">
    <source>
        <dbReference type="Pfam" id="PF02777"/>
    </source>
</evidence>
<feature type="binding site" evidence="5">
    <location>
        <position position="29"/>
    </location>
    <ligand>
        <name>Mn(2+)</name>
        <dbReference type="ChEBI" id="CHEBI:29035"/>
    </ligand>
</feature>
<dbReference type="InterPro" id="IPR036324">
    <property type="entry name" value="Mn/Fe_SOD_N_sf"/>
</dbReference>
<dbReference type="FunFam" id="1.10.287.990:FF:000001">
    <property type="entry name" value="Superoxide dismutase"/>
    <property type="match status" value="1"/>
</dbReference>
<dbReference type="Gene3D" id="1.10.287.990">
    <property type="entry name" value="Fe,Mn superoxide dismutase (SOD) domain"/>
    <property type="match status" value="1"/>
</dbReference>
<keyword evidence="4 6" id="KW-0560">Oxidoreductase</keyword>
<evidence type="ECO:0000256" key="2">
    <source>
        <dbReference type="ARBA" id="ARBA00012682"/>
    </source>
</evidence>
<protein>
    <recommendedName>
        <fullName evidence="2 6">Superoxide dismutase</fullName>
        <ecNumber evidence="2 6">1.15.1.1</ecNumber>
    </recommendedName>
</protein>
<comment type="catalytic activity">
    <reaction evidence="6">
        <text>2 superoxide + 2 H(+) = H2O2 + O2</text>
        <dbReference type="Rhea" id="RHEA:20696"/>
        <dbReference type="ChEBI" id="CHEBI:15378"/>
        <dbReference type="ChEBI" id="CHEBI:15379"/>
        <dbReference type="ChEBI" id="CHEBI:16240"/>
        <dbReference type="ChEBI" id="CHEBI:18421"/>
        <dbReference type="EC" id="1.15.1.1"/>
    </reaction>
</comment>
<dbReference type="PIRSF" id="PIRSF000349">
    <property type="entry name" value="SODismutase"/>
    <property type="match status" value="1"/>
</dbReference>
<dbReference type="PROSITE" id="PS00088">
    <property type="entry name" value="SOD_MN"/>
    <property type="match status" value="1"/>
</dbReference>
<evidence type="ECO:0000313" key="9">
    <source>
        <dbReference type="EMBL" id="KKQ89876.1"/>
    </source>
</evidence>
<dbReference type="PANTHER" id="PTHR43595:SF2">
    <property type="entry name" value="SMALL RIBOSOMAL SUBUNIT PROTEIN MS42"/>
    <property type="match status" value="1"/>
</dbReference>
<name>A0A0G0PKP4_9BACT</name>
<feature type="domain" description="Manganese/iron superoxide dismutase C-terminal" evidence="8">
    <location>
        <begin position="103"/>
        <end position="198"/>
    </location>
</feature>
<dbReference type="PATRIC" id="fig|1618334.3.peg.298"/>
<dbReference type="AlphaFoldDB" id="A0A0G0PKP4"/>
<evidence type="ECO:0000256" key="3">
    <source>
        <dbReference type="ARBA" id="ARBA00022723"/>
    </source>
</evidence>
<dbReference type="Gene3D" id="3.55.40.20">
    <property type="entry name" value="Iron/manganese superoxide dismutase, C-terminal domain"/>
    <property type="match status" value="1"/>
</dbReference>
<feature type="binding site" evidence="5">
    <location>
        <position position="167"/>
    </location>
    <ligand>
        <name>Mn(2+)</name>
        <dbReference type="ChEBI" id="CHEBI:29035"/>
    </ligand>
</feature>
<reference evidence="9 10" key="1">
    <citation type="journal article" date="2015" name="Nature">
        <title>rRNA introns, odd ribosomes, and small enigmatic genomes across a large radiation of phyla.</title>
        <authorList>
            <person name="Brown C.T."/>
            <person name="Hug L.A."/>
            <person name="Thomas B.C."/>
            <person name="Sharon I."/>
            <person name="Castelle C.J."/>
            <person name="Singh A."/>
            <person name="Wilkins M.J."/>
            <person name="Williams K.H."/>
            <person name="Banfield J.F."/>
        </authorList>
    </citation>
    <scope>NUCLEOTIDE SEQUENCE [LARGE SCALE GENOMIC DNA]</scope>
</reference>
<dbReference type="PRINTS" id="PR01703">
    <property type="entry name" value="MNSODISMTASE"/>
</dbReference>
<feature type="binding site" evidence="5">
    <location>
        <position position="84"/>
    </location>
    <ligand>
        <name>Mn(2+)</name>
        <dbReference type="ChEBI" id="CHEBI:29035"/>
    </ligand>
</feature>
<feature type="domain" description="Manganese/iron superoxide dismutase N-terminal" evidence="7">
    <location>
        <begin position="5"/>
        <end position="91"/>
    </location>
</feature>
<organism evidence="9 10">
    <name type="scientific">Berkelbacteria bacterium GW2011_GWA2_38_9</name>
    <dbReference type="NCBI Taxonomy" id="1618334"/>
    <lineage>
        <taxon>Bacteria</taxon>
        <taxon>Candidatus Berkelbacteria</taxon>
    </lineage>
</organism>
<comment type="function">
    <text evidence="6">Destroys radicals which are normally produced within the cells and which are toxic to biological systems.</text>
</comment>
<evidence type="ECO:0000256" key="4">
    <source>
        <dbReference type="ARBA" id="ARBA00023002"/>
    </source>
</evidence>
<dbReference type="InterPro" id="IPR036314">
    <property type="entry name" value="SOD_C_sf"/>
</dbReference>
<gene>
    <name evidence="9" type="ORF">UT11_C0017G0004</name>
</gene>
<dbReference type="GO" id="GO:0046872">
    <property type="term" value="F:metal ion binding"/>
    <property type="evidence" value="ECO:0007669"/>
    <property type="project" value="UniProtKB-KW"/>
</dbReference>
<keyword evidence="3 5" id="KW-0479">Metal-binding</keyword>
<dbReference type="InterPro" id="IPR019833">
    <property type="entry name" value="Mn/Fe_SOD_BS"/>
</dbReference>
<dbReference type="Pfam" id="PF02777">
    <property type="entry name" value="Sod_Fe_C"/>
    <property type="match status" value="1"/>
</dbReference>
<dbReference type="InterPro" id="IPR001189">
    <property type="entry name" value="Mn/Fe_SOD"/>
</dbReference>
<dbReference type="FunFam" id="3.55.40.20:FF:000001">
    <property type="entry name" value="Superoxide dismutase"/>
    <property type="match status" value="1"/>
</dbReference>
<evidence type="ECO:0000256" key="6">
    <source>
        <dbReference type="RuleBase" id="RU000414"/>
    </source>
</evidence>
<proteinExistence type="inferred from homology"/>
<dbReference type="Pfam" id="PF00081">
    <property type="entry name" value="Sod_Fe_N"/>
    <property type="match status" value="1"/>
</dbReference>
<dbReference type="PANTHER" id="PTHR43595">
    <property type="entry name" value="37S RIBOSOMAL PROTEIN S26, MITOCHONDRIAL"/>
    <property type="match status" value="1"/>
</dbReference>
<accession>A0A0G0PKP4</accession>
<evidence type="ECO:0000259" key="7">
    <source>
        <dbReference type="Pfam" id="PF00081"/>
    </source>
</evidence>
<evidence type="ECO:0000256" key="5">
    <source>
        <dbReference type="PIRSR" id="PIRSR000349-1"/>
    </source>
</evidence>
<dbReference type="GO" id="GO:0005737">
    <property type="term" value="C:cytoplasm"/>
    <property type="evidence" value="ECO:0007669"/>
    <property type="project" value="TreeGrafter"/>
</dbReference>
<dbReference type="InterPro" id="IPR019831">
    <property type="entry name" value="Mn/Fe_SOD_N"/>
</dbReference>
<evidence type="ECO:0000256" key="1">
    <source>
        <dbReference type="ARBA" id="ARBA00008714"/>
    </source>
</evidence>
<comment type="similarity">
    <text evidence="1 6">Belongs to the iron/manganese superoxide dismutase family.</text>
</comment>
<dbReference type="SUPFAM" id="SSF54719">
    <property type="entry name" value="Fe,Mn superoxide dismutase (SOD), C-terminal domain"/>
    <property type="match status" value="1"/>
</dbReference>
<dbReference type="GO" id="GO:0004784">
    <property type="term" value="F:superoxide dismutase activity"/>
    <property type="evidence" value="ECO:0007669"/>
    <property type="project" value="UniProtKB-EC"/>
</dbReference>
<dbReference type="EC" id="1.15.1.1" evidence="2 6"/>